<dbReference type="EMBL" id="MTYJ01000043">
    <property type="protein sequence ID" value="OQV19037.1"/>
    <property type="molecule type" value="Genomic_DNA"/>
</dbReference>
<evidence type="ECO:0008006" key="4">
    <source>
        <dbReference type="Google" id="ProtNLM"/>
    </source>
</evidence>
<feature type="signal peptide" evidence="1">
    <location>
        <begin position="1"/>
        <end position="22"/>
    </location>
</feature>
<protein>
    <recommendedName>
        <fullName evidence="4">Chitin-binding type-2 domain-containing protein</fullName>
    </recommendedName>
</protein>
<evidence type="ECO:0000313" key="2">
    <source>
        <dbReference type="EMBL" id="OQV19037.1"/>
    </source>
</evidence>
<dbReference type="AlphaFoldDB" id="A0A1W0WV54"/>
<reference evidence="3" key="1">
    <citation type="submission" date="2017-01" db="EMBL/GenBank/DDBJ databases">
        <title>Comparative genomics of anhydrobiosis in the tardigrade Hypsibius dujardini.</title>
        <authorList>
            <person name="Yoshida Y."/>
            <person name="Koutsovoulos G."/>
            <person name="Laetsch D."/>
            <person name="Stevens L."/>
            <person name="Kumar S."/>
            <person name="Horikawa D."/>
            <person name="Ishino K."/>
            <person name="Komine S."/>
            <person name="Tomita M."/>
            <person name="Blaxter M."/>
            <person name="Arakawa K."/>
        </authorList>
    </citation>
    <scope>NUCLEOTIDE SEQUENCE [LARGE SCALE GENOMIC DNA]</scope>
    <source>
        <strain evidence="3">Z151</strain>
    </source>
</reference>
<proteinExistence type="predicted"/>
<accession>A0A1W0WV54</accession>
<name>A0A1W0WV54_HYPEX</name>
<sequence>MTSTQKCLVLTVLLFAVIAVDAQLPVFFACNGRFSTIPDPACTYPTTTASPIAVQPQRYYSCKGILYTYPFNQCTYPNG</sequence>
<gene>
    <name evidence="2" type="ORF">BV898_06893</name>
</gene>
<evidence type="ECO:0000313" key="3">
    <source>
        <dbReference type="Proteomes" id="UP000192578"/>
    </source>
</evidence>
<organism evidence="2 3">
    <name type="scientific">Hypsibius exemplaris</name>
    <name type="common">Freshwater tardigrade</name>
    <dbReference type="NCBI Taxonomy" id="2072580"/>
    <lineage>
        <taxon>Eukaryota</taxon>
        <taxon>Metazoa</taxon>
        <taxon>Ecdysozoa</taxon>
        <taxon>Tardigrada</taxon>
        <taxon>Eutardigrada</taxon>
        <taxon>Parachela</taxon>
        <taxon>Hypsibioidea</taxon>
        <taxon>Hypsibiidae</taxon>
        <taxon>Hypsibius</taxon>
    </lineage>
</organism>
<feature type="chain" id="PRO_5012619178" description="Chitin-binding type-2 domain-containing protein" evidence="1">
    <location>
        <begin position="23"/>
        <end position="79"/>
    </location>
</feature>
<comment type="caution">
    <text evidence="2">The sequence shown here is derived from an EMBL/GenBank/DDBJ whole genome shotgun (WGS) entry which is preliminary data.</text>
</comment>
<keyword evidence="3" id="KW-1185">Reference proteome</keyword>
<evidence type="ECO:0000256" key="1">
    <source>
        <dbReference type="SAM" id="SignalP"/>
    </source>
</evidence>
<keyword evidence="1" id="KW-0732">Signal</keyword>
<dbReference type="Proteomes" id="UP000192578">
    <property type="component" value="Unassembled WGS sequence"/>
</dbReference>